<evidence type="ECO:0000256" key="8">
    <source>
        <dbReference type="ARBA" id="ARBA00022692"/>
    </source>
</evidence>
<dbReference type="GO" id="GO:0002229">
    <property type="term" value="P:defense response to oomycetes"/>
    <property type="evidence" value="ECO:0007669"/>
    <property type="project" value="UniProtKB-ARBA"/>
</dbReference>
<dbReference type="InterPro" id="IPR008271">
    <property type="entry name" value="Ser/Thr_kinase_AS"/>
</dbReference>
<dbReference type="InterPro" id="IPR050528">
    <property type="entry name" value="L-type_Lectin-RKs"/>
</dbReference>
<feature type="domain" description="Protein kinase" evidence="21">
    <location>
        <begin position="363"/>
        <end position="643"/>
    </location>
</feature>
<dbReference type="PROSITE" id="PS00107">
    <property type="entry name" value="PROTEIN_KINASE_ATP"/>
    <property type="match status" value="1"/>
</dbReference>
<dbReference type="InterPro" id="IPR000719">
    <property type="entry name" value="Prot_kinase_dom"/>
</dbReference>
<reference evidence="23" key="1">
    <citation type="submission" date="2025-08" db="UniProtKB">
        <authorList>
            <consortium name="RefSeq"/>
        </authorList>
    </citation>
    <scope>IDENTIFICATION</scope>
    <source>
        <tissue evidence="23">Fruit stalk</tissue>
    </source>
</reference>
<keyword evidence="12 23" id="KW-0418">Kinase</keyword>
<keyword evidence="13 18" id="KW-0067">ATP-binding</keyword>
<evidence type="ECO:0000256" key="10">
    <source>
        <dbReference type="ARBA" id="ARBA00022734"/>
    </source>
</evidence>
<dbReference type="Pfam" id="PF00069">
    <property type="entry name" value="Pkinase"/>
    <property type="match status" value="1"/>
</dbReference>
<proteinExistence type="inferred from homology"/>
<dbReference type="SUPFAM" id="SSF49899">
    <property type="entry name" value="Concanavalin A-like lectins/glucanases"/>
    <property type="match status" value="1"/>
</dbReference>
<evidence type="ECO:0000256" key="7">
    <source>
        <dbReference type="ARBA" id="ARBA00022679"/>
    </source>
</evidence>
<dbReference type="Gene3D" id="1.10.510.10">
    <property type="entry name" value="Transferase(Phosphotransferase) domain 1"/>
    <property type="match status" value="1"/>
</dbReference>
<keyword evidence="14 20" id="KW-1133">Transmembrane helix</keyword>
<name>A0A6P6AN52_DURZI</name>
<dbReference type="SUPFAM" id="SSF56112">
    <property type="entry name" value="Protein kinase-like (PK-like)"/>
    <property type="match status" value="1"/>
</dbReference>
<dbReference type="FunFam" id="3.30.200.20:FF:000810">
    <property type="entry name" value="L-type lectin-domain containing receptor kinase S.6"/>
    <property type="match status" value="1"/>
</dbReference>
<evidence type="ECO:0000256" key="14">
    <source>
        <dbReference type="ARBA" id="ARBA00022989"/>
    </source>
</evidence>
<evidence type="ECO:0000256" key="2">
    <source>
        <dbReference type="ARBA" id="ARBA00008536"/>
    </source>
</evidence>
<evidence type="ECO:0000256" key="6">
    <source>
        <dbReference type="ARBA" id="ARBA00022527"/>
    </source>
</evidence>
<evidence type="ECO:0000256" key="9">
    <source>
        <dbReference type="ARBA" id="ARBA00022729"/>
    </source>
</evidence>
<dbReference type="InterPro" id="IPR017441">
    <property type="entry name" value="Protein_kinase_ATP_BS"/>
</dbReference>
<dbReference type="CDD" id="cd06899">
    <property type="entry name" value="lectin_legume_LecRK_Arcelin_ConA"/>
    <property type="match status" value="1"/>
</dbReference>
<evidence type="ECO:0000256" key="16">
    <source>
        <dbReference type="ARBA" id="ARBA00023170"/>
    </source>
</evidence>
<evidence type="ECO:0000259" key="21">
    <source>
        <dbReference type="PROSITE" id="PS50011"/>
    </source>
</evidence>
<dbReference type="EC" id="2.7.11.1" evidence="4"/>
<dbReference type="AlphaFoldDB" id="A0A6P6AN52"/>
<dbReference type="Pfam" id="PF00139">
    <property type="entry name" value="Lectin_legB"/>
    <property type="match status" value="1"/>
</dbReference>
<feature type="region of interest" description="Disordered" evidence="19">
    <location>
        <begin position="668"/>
        <end position="689"/>
    </location>
</feature>
<keyword evidence="15 20" id="KW-0472">Membrane</keyword>
<evidence type="ECO:0000256" key="11">
    <source>
        <dbReference type="ARBA" id="ARBA00022741"/>
    </source>
</evidence>
<evidence type="ECO:0000256" key="17">
    <source>
        <dbReference type="ARBA" id="ARBA00023180"/>
    </source>
</evidence>
<evidence type="ECO:0000313" key="23">
    <source>
        <dbReference type="RefSeq" id="XP_022766299.1"/>
    </source>
</evidence>
<evidence type="ECO:0000256" key="5">
    <source>
        <dbReference type="ARBA" id="ARBA00022475"/>
    </source>
</evidence>
<keyword evidence="17" id="KW-0325">Glycoprotein</keyword>
<keyword evidence="10" id="KW-0430">Lectin</keyword>
<protein>
    <recommendedName>
        <fullName evidence="4">non-specific serine/threonine protein kinase</fullName>
        <ecNumber evidence="4">2.7.11.1</ecNumber>
    </recommendedName>
</protein>
<dbReference type="PROSITE" id="PS50011">
    <property type="entry name" value="PROTEIN_KINASE_DOM"/>
    <property type="match status" value="1"/>
</dbReference>
<accession>A0A6P6AN52</accession>
<comment type="subcellular location">
    <subcellularLocation>
        <location evidence="1">Cell membrane</location>
        <topology evidence="1">Single-pass type I membrane protein</topology>
    </subcellularLocation>
</comment>
<keyword evidence="11 18" id="KW-0547">Nucleotide-binding</keyword>
<dbReference type="InterPro" id="IPR011009">
    <property type="entry name" value="Kinase-like_dom_sf"/>
</dbReference>
<evidence type="ECO:0000256" key="18">
    <source>
        <dbReference type="PROSITE-ProRule" id="PRU10141"/>
    </source>
</evidence>
<dbReference type="Gene3D" id="2.60.120.200">
    <property type="match status" value="1"/>
</dbReference>
<dbReference type="GO" id="GO:0004674">
    <property type="term" value="F:protein serine/threonine kinase activity"/>
    <property type="evidence" value="ECO:0007669"/>
    <property type="project" value="UniProtKB-KW"/>
</dbReference>
<dbReference type="InterPro" id="IPR013320">
    <property type="entry name" value="ConA-like_dom_sf"/>
</dbReference>
<keyword evidence="22" id="KW-1185">Reference proteome</keyword>
<organism evidence="22 23">
    <name type="scientific">Durio zibethinus</name>
    <name type="common">Durian</name>
    <dbReference type="NCBI Taxonomy" id="66656"/>
    <lineage>
        <taxon>Eukaryota</taxon>
        <taxon>Viridiplantae</taxon>
        <taxon>Streptophyta</taxon>
        <taxon>Embryophyta</taxon>
        <taxon>Tracheophyta</taxon>
        <taxon>Spermatophyta</taxon>
        <taxon>Magnoliopsida</taxon>
        <taxon>eudicotyledons</taxon>
        <taxon>Gunneridae</taxon>
        <taxon>Pentapetalae</taxon>
        <taxon>rosids</taxon>
        <taxon>malvids</taxon>
        <taxon>Malvales</taxon>
        <taxon>Malvaceae</taxon>
        <taxon>Helicteroideae</taxon>
        <taxon>Durio</taxon>
    </lineage>
</organism>
<gene>
    <name evidence="23" type="primary">LOC111311191</name>
</gene>
<dbReference type="GO" id="GO:0030246">
    <property type="term" value="F:carbohydrate binding"/>
    <property type="evidence" value="ECO:0007669"/>
    <property type="project" value="UniProtKB-KW"/>
</dbReference>
<dbReference type="GO" id="GO:0005886">
    <property type="term" value="C:plasma membrane"/>
    <property type="evidence" value="ECO:0007669"/>
    <property type="project" value="UniProtKB-SubCell"/>
</dbReference>
<keyword evidence="8 20" id="KW-0812">Transmembrane</keyword>
<dbReference type="Gene3D" id="3.30.200.20">
    <property type="entry name" value="Phosphorylase Kinase, domain 1"/>
    <property type="match status" value="1"/>
</dbReference>
<dbReference type="SMART" id="SM00220">
    <property type="entry name" value="S_TKc"/>
    <property type="match status" value="1"/>
</dbReference>
<keyword evidence="7" id="KW-0808">Transferase</keyword>
<comment type="similarity">
    <text evidence="3">In the C-terminal section; belongs to the protein kinase superfamily. Ser/Thr protein kinase family.</text>
</comment>
<dbReference type="Proteomes" id="UP000515121">
    <property type="component" value="Unplaced"/>
</dbReference>
<evidence type="ECO:0000256" key="15">
    <source>
        <dbReference type="ARBA" id="ARBA00023136"/>
    </source>
</evidence>
<keyword evidence="9" id="KW-0732">Signal</keyword>
<dbReference type="PROSITE" id="PS00108">
    <property type="entry name" value="PROTEIN_KINASE_ST"/>
    <property type="match status" value="1"/>
</dbReference>
<keyword evidence="16 23" id="KW-0675">Receptor</keyword>
<dbReference type="RefSeq" id="XP_022766299.1">
    <property type="nucleotide sequence ID" value="XM_022910564.1"/>
</dbReference>
<dbReference type="OrthoDB" id="1856421at2759"/>
<evidence type="ECO:0000313" key="22">
    <source>
        <dbReference type="Proteomes" id="UP000515121"/>
    </source>
</evidence>
<keyword evidence="5" id="KW-1003">Cell membrane</keyword>
<evidence type="ECO:0000256" key="19">
    <source>
        <dbReference type="SAM" id="MobiDB-lite"/>
    </source>
</evidence>
<dbReference type="PANTHER" id="PTHR27007">
    <property type="match status" value="1"/>
</dbReference>
<evidence type="ECO:0000256" key="13">
    <source>
        <dbReference type="ARBA" id="ARBA00022840"/>
    </source>
</evidence>
<evidence type="ECO:0000256" key="20">
    <source>
        <dbReference type="SAM" id="Phobius"/>
    </source>
</evidence>
<evidence type="ECO:0000256" key="3">
    <source>
        <dbReference type="ARBA" id="ARBA00010217"/>
    </source>
</evidence>
<dbReference type="FunFam" id="1.10.510.10:FF:000342">
    <property type="entry name" value="L-type lectin-domain containing receptor kinase VIII.1"/>
    <property type="match status" value="1"/>
</dbReference>
<dbReference type="GO" id="GO:0005524">
    <property type="term" value="F:ATP binding"/>
    <property type="evidence" value="ECO:0007669"/>
    <property type="project" value="UniProtKB-UniRule"/>
</dbReference>
<evidence type="ECO:0000256" key="4">
    <source>
        <dbReference type="ARBA" id="ARBA00012513"/>
    </source>
</evidence>
<dbReference type="GeneID" id="111311191"/>
<sequence length="689" mass="76700">MQLSCLFVFWVHLFFLSNFTFPSISLLVLQPKNITLYGSAFFRNNGISLTQETSCLPSSSPSAIGRALYVYPIRFLDLKSKATASFSSRFSFSIIRNPVCPFGDGIVFLITSNADSFSFSNGHMGLPQLDLYSQDSYFAVEFDTSFNPSVRDVNGNHIGVDVNTVVSLDSVDVVSKGVDLKSGKQITAWIEYRDSAKLIQIWVSYSSTKPSSPVLVSQIDLSNQFKEYMHVAFSASNGQGSAMHIVEHWRFKTFNTYRPSVNPTDAFEEGYCFMCSPEDSSNSRPHVYGPHRRSLKIGNMAVVLGCLTLSLVLVTAISFIYFFVVRKKRGVDRRSKREKTRVPMNNVPTRWTLAEIKSATMGFHRNRIVGEGASAVVYKGSVPSGGAVAVKRFDQSNRKAFTNNPFTTEFATMAGCLKHRNLVQLQGWCCEGSELILVYEYLPNGSLDRLLHRNSDSSTFLSWSLRLKVVLGVASALTFLHEECERQIIHRDVKTCNIMLDDEFNAKLGDFGLAEVYEHSCASREATIPAGTMGYLAPEYVYSGVPTVKTDVYGFGVVVLEVATGKRPVDENGAVLVDWVWDLWVKKELIEAADSRLSGRYNILEMERMLMVGLCCVHPNHEKRPTVKEAARILRGEAALPLLPSMRPTVTLRSNFFADCEDTLNFGGDNSPGGDDAGWLTPRSHFSKA</sequence>
<feature type="binding site" evidence="18">
    <location>
        <position position="391"/>
    </location>
    <ligand>
        <name>ATP</name>
        <dbReference type="ChEBI" id="CHEBI:30616"/>
    </ligand>
</feature>
<evidence type="ECO:0000256" key="1">
    <source>
        <dbReference type="ARBA" id="ARBA00004251"/>
    </source>
</evidence>
<evidence type="ECO:0000256" key="12">
    <source>
        <dbReference type="ARBA" id="ARBA00022777"/>
    </source>
</evidence>
<comment type="similarity">
    <text evidence="2">In the N-terminal section; belongs to the leguminous lectin family.</text>
</comment>
<dbReference type="CDD" id="cd14066">
    <property type="entry name" value="STKc_IRAK"/>
    <property type="match status" value="1"/>
</dbReference>
<dbReference type="KEGG" id="dzi:111311191"/>
<feature type="transmembrane region" description="Helical" evidence="20">
    <location>
        <begin position="300"/>
        <end position="324"/>
    </location>
</feature>
<keyword evidence="6" id="KW-0723">Serine/threonine-protein kinase</keyword>
<dbReference type="InterPro" id="IPR001220">
    <property type="entry name" value="Legume_lectin_dom"/>
</dbReference>